<protein>
    <submittedName>
        <fullName evidence="3">Uncharacterized protein</fullName>
    </submittedName>
</protein>
<organism evidence="3 4">
    <name type="scientific">Chelatococcus asaccharovorans</name>
    <dbReference type="NCBI Taxonomy" id="28210"/>
    <lineage>
        <taxon>Bacteria</taxon>
        <taxon>Pseudomonadati</taxon>
        <taxon>Pseudomonadota</taxon>
        <taxon>Alphaproteobacteria</taxon>
        <taxon>Hyphomicrobiales</taxon>
        <taxon>Chelatococcaceae</taxon>
        <taxon>Chelatococcus</taxon>
    </lineage>
</organism>
<keyword evidence="2" id="KW-0472">Membrane</keyword>
<dbReference type="AlphaFoldDB" id="A0A2V3TYT5"/>
<sequence length="396" mass="42327">MNQSAATVLKDIVGRHGVTLLEDHRRCEACLRDTQLPRRDIIGLTAALKSGLPARILQHRASGLTAVAISNYAQRLAEDTGLDLDLARGALQAWAQGLDVKVSGPVGVSERHEEPNPDPPPAPAPARSPARSGWLAYLLVVQAAVLLVVQGYPDPFVTIATYVAGSLSILVAAMLLRGVQWVRWPAAALSVVVLLTAVGEWQTLATILERSGEQQLALVESQPPIIATGIFGIAGFVGALLWRPGARRRTGRLGRTHWIAVAVMLAALWCFLKLGVELGGAVSAVRTGFIFHEKFIWLWAECAVSLVLAWLAWSVLTGRRADLPHVLAAGLLVAGAILGAVYMVVALGFGGHDYWPWDPNLANIVGLVASLGVAGIVLHDWTHVRRTTPTAEKPIA</sequence>
<evidence type="ECO:0000256" key="2">
    <source>
        <dbReference type="SAM" id="Phobius"/>
    </source>
</evidence>
<name>A0A2V3TYT5_9HYPH</name>
<keyword evidence="2" id="KW-0812">Transmembrane</keyword>
<evidence type="ECO:0000256" key="1">
    <source>
        <dbReference type="SAM" id="MobiDB-lite"/>
    </source>
</evidence>
<feature type="transmembrane region" description="Helical" evidence="2">
    <location>
        <begin position="134"/>
        <end position="153"/>
    </location>
</feature>
<reference evidence="3 4" key="1">
    <citation type="submission" date="2018-05" db="EMBL/GenBank/DDBJ databases">
        <title>Genomic Encyclopedia of Type Strains, Phase IV (KMG-IV): sequencing the most valuable type-strain genomes for metagenomic binning, comparative biology and taxonomic classification.</title>
        <authorList>
            <person name="Goeker M."/>
        </authorList>
    </citation>
    <scope>NUCLEOTIDE SEQUENCE [LARGE SCALE GENOMIC DNA]</scope>
    <source>
        <strain evidence="3 4">DSM 6462</strain>
    </source>
</reference>
<feature type="transmembrane region" description="Helical" evidence="2">
    <location>
        <begin position="256"/>
        <end position="276"/>
    </location>
</feature>
<gene>
    <name evidence="3" type="ORF">C7450_11177</name>
</gene>
<dbReference type="EMBL" id="QJJK01000011">
    <property type="protein sequence ID" value="PXW54546.1"/>
    <property type="molecule type" value="Genomic_DNA"/>
</dbReference>
<keyword evidence="4" id="KW-1185">Reference proteome</keyword>
<feature type="transmembrane region" description="Helical" evidence="2">
    <location>
        <begin position="225"/>
        <end position="244"/>
    </location>
</feature>
<comment type="caution">
    <text evidence="3">The sequence shown here is derived from an EMBL/GenBank/DDBJ whole genome shotgun (WGS) entry which is preliminary data.</text>
</comment>
<feature type="transmembrane region" description="Helical" evidence="2">
    <location>
        <begin position="159"/>
        <end position="179"/>
    </location>
</feature>
<feature type="transmembrane region" description="Helical" evidence="2">
    <location>
        <begin position="361"/>
        <end position="378"/>
    </location>
</feature>
<feature type="compositionally biased region" description="Pro residues" evidence="1">
    <location>
        <begin position="117"/>
        <end position="126"/>
    </location>
</feature>
<keyword evidence="2" id="KW-1133">Transmembrane helix</keyword>
<feature type="region of interest" description="Disordered" evidence="1">
    <location>
        <begin position="106"/>
        <end position="127"/>
    </location>
</feature>
<dbReference type="Proteomes" id="UP000248021">
    <property type="component" value="Unassembled WGS sequence"/>
</dbReference>
<feature type="transmembrane region" description="Helical" evidence="2">
    <location>
        <begin position="328"/>
        <end position="349"/>
    </location>
</feature>
<evidence type="ECO:0000313" key="4">
    <source>
        <dbReference type="Proteomes" id="UP000248021"/>
    </source>
</evidence>
<accession>A0A2V3TYT5</accession>
<dbReference type="RefSeq" id="WP_110377017.1">
    <property type="nucleotide sequence ID" value="NZ_JAHBRY010000001.1"/>
</dbReference>
<evidence type="ECO:0000313" key="3">
    <source>
        <dbReference type="EMBL" id="PXW54546.1"/>
    </source>
</evidence>
<feature type="transmembrane region" description="Helical" evidence="2">
    <location>
        <begin position="186"/>
        <end position="205"/>
    </location>
</feature>
<feature type="transmembrane region" description="Helical" evidence="2">
    <location>
        <begin position="296"/>
        <end position="316"/>
    </location>
</feature>
<proteinExistence type="predicted"/>